<name>A0ABU7EQK6_9TELE</name>
<dbReference type="InterPro" id="IPR024784">
    <property type="entry name" value="TORC_M"/>
</dbReference>
<accession>A0ABU7EQK6</accession>
<dbReference type="Pfam" id="PF12885">
    <property type="entry name" value="TORC_M"/>
    <property type="match status" value="1"/>
</dbReference>
<feature type="region of interest" description="Disordered" evidence="1">
    <location>
        <begin position="1"/>
        <end position="73"/>
    </location>
</feature>
<feature type="compositionally biased region" description="Polar residues" evidence="1">
    <location>
        <begin position="57"/>
        <end position="73"/>
    </location>
</feature>
<feature type="compositionally biased region" description="Polar residues" evidence="1">
    <location>
        <begin position="26"/>
        <end position="37"/>
    </location>
</feature>
<proteinExistence type="predicted"/>
<dbReference type="Proteomes" id="UP001352852">
    <property type="component" value="Unassembled WGS sequence"/>
</dbReference>
<evidence type="ECO:0000313" key="4">
    <source>
        <dbReference type="Proteomes" id="UP001352852"/>
    </source>
</evidence>
<evidence type="ECO:0000256" key="1">
    <source>
        <dbReference type="SAM" id="MobiDB-lite"/>
    </source>
</evidence>
<dbReference type="InterPro" id="IPR024786">
    <property type="entry name" value="TORC"/>
</dbReference>
<dbReference type="EMBL" id="JAHUTJ010063395">
    <property type="protein sequence ID" value="MED6289081.1"/>
    <property type="molecule type" value="Genomic_DNA"/>
</dbReference>
<comment type="caution">
    <text evidence="3">The sequence shown here is derived from an EMBL/GenBank/DDBJ whole genome shotgun (WGS) entry which is preliminary data.</text>
</comment>
<sequence length="174" mass="18667">MQSCRLIFPTPDHQLTTSLKPAAHNSGGSLPDLTNIQFPPPLPTPLDSDDPAASSFGPPSSTQTLGTTQGVNTSQSTVTMEMQSGQNNMVPVILNPGDSHRQQNMQLSQTSPQLPLSQVPPVLHESFNIRTLRIICWILFGPLVLDSSALGLCAGAWLPERLGCWPLRCGTMIG</sequence>
<protein>
    <recommendedName>
        <fullName evidence="2">Transducer of regulated CREB activity middle domain-containing protein</fullName>
    </recommendedName>
</protein>
<evidence type="ECO:0000259" key="2">
    <source>
        <dbReference type="Pfam" id="PF12885"/>
    </source>
</evidence>
<dbReference type="PANTHER" id="PTHR13589:SF15">
    <property type="entry name" value="CREB-REGULATED TRANSCRIPTION COACTIVATOR, ISOFORM B"/>
    <property type="match status" value="1"/>
</dbReference>
<evidence type="ECO:0000313" key="3">
    <source>
        <dbReference type="EMBL" id="MED6289081.1"/>
    </source>
</evidence>
<keyword evidence="4" id="KW-1185">Reference proteome</keyword>
<gene>
    <name evidence="3" type="ORF">CHARACLAT_032675</name>
</gene>
<feature type="domain" description="Transducer of regulated CREB activity middle" evidence="2">
    <location>
        <begin position="7"/>
        <end position="68"/>
    </location>
</feature>
<reference evidence="3 4" key="1">
    <citation type="submission" date="2021-06" db="EMBL/GenBank/DDBJ databases">
        <authorList>
            <person name="Palmer J.M."/>
        </authorList>
    </citation>
    <scope>NUCLEOTIDE SEQUENCE [LARGE SCALE GENOMIC DNA]</scope>
    <source>
        <strain evidence="3 4">CL_MEX2019</strain>
        <tissue evidence="3">Muscle</tissue>
    </source>
</reference>
<feature type="region of interest" description="Disordered" evidence="1">
    <location>
        <begin position="89"/>
        <end position="113"/>
    </location>
</feature>
<dbReference type="PANTHER" id="PTHR13589">
    <property type="entry name" value="CREB-REGULATED TRANSCRIPTION COACTIVATOR"/>
    <property type="match status" value="1"/>
</dbReference>
<organism evidence="3 4">
    <name type="scientific">Characodon lateralis</name>
    <dbReference type="NCBI Taxonomy" id="208331"/>
    <lineage>
        <taxon>Eukaryota</taxon>
        <taxon>Metazoa</taxon>
        <taxon>Chordata</taxon>
        <taxon>Craniata</taxon>
        <taxon>Vertebrata</taxon>
        <taxon>Euteleostomi</taxon>
        <taxon>Actinopterygii</taxon>
        <taxon>Neopterygii</taxon>
        <taxon>Teleostei</taxon>
        <taxon>Neoteleostei</taxon>
        <taxon>Acanthomorphata</taxon>
        <taxon>Ovalentaria</taxon>
        <taxon>Atherinomorphae</taxon>
        <taxon>Cyprinodontiformes</taxon>
        <taxon>Goodeidae</taxon>
        <taxon>Characodon</taxon>
    </lineage>
</organism>